<evidence type="ECO:0000313" key="1">
    <source>
        <dbReference type="EMBL" id="PHV69475.1"/>
    </source>
</evidence>
<organism evidence="1 2">
    <name type="scientific">Sporanaerobium hydrogeniformans</name>
    <dbReference type="NCBI Taxonomy" id="3072179"/>
    <lineage>
        <taxon>Bacteria</taxon>
        <taxon>Bacillati</taxon>
        <taxon>Bacillota</taxon>
        <taxon>Clostridia</taxon>
        <taxon>Lachnospirales</taxon>
        <taxon>Lachnospiraceae</taxon>
        <taxon>Sporanaerobium</taxon>
    </lineage>
</organism>
<reference evidence="1" key="1">
    <citation type="submission" date="2017-10" db="EMBL/GenBank/DDBJ databases">
        <title>Genome sequence of cellulolytic Lachnospiraceae bacterium XHS1971 isolated from hotspring sediment.</title>
        <authorList>
            <person name="Vasudevan G."/>
            <person name="Joshi A.J."/>
            <person name="Hivarkar S."/>
            <person name="Lanjekar V.B."/>
            <person name="Dhakephalkar P.K."/>
            <person name="Dagar S."/>
        </authorList>
    </citation>
    <scope>NUCLEOTIDE SEQUENCE</scope>
    <source>
        <strain evidence="1">XHS1971</strain>
    </source>
</reference>
<evidence type="ECO:0000313" key="2">
    <source>
        <dbReference type="Proteomes" id="UP000224460"/>
    </source>
</evidence>
<accession>A0AC61D9P3</accession>
<keyword evidence="2" id="KW-1185">Reference proteome</keyword>
<name>A0AC61D9P3_9FIRM</name>
<sequence length="158" mass="17794">MMTMCPSCFELYSEIWSKPCCGCGYKTVSVSIDLIGLAKLLINRGFKLSYANCSTYDDESSIGKITQITIEFAVSYPEAMFTELPPDWTMYEFNRVKDNQIIEPKLTGLSCICEHLPNECDSDSIAFTKEITISNFEIWLEEKDPESCKAVLTLAGCM</sequence>
<dbReference type="Proteomes" id="UP000224460">
    <property type="component" value="Unassembled WGS sequence"/>
</dbReference>
<comment type="caution">
    <text evidence="1">The sequence shown here is derived from an EMBL/GenBank/DDBJ whole genome shotgun (WGS) entry which is preliminary data.</text>
</comment>
<gene>
    <name evidence="1" type="ORF">CS063_15535</name>
</gene>
<proteinExistence type="predicted"/>
<protein>
    <submittedName>
        <fullName evidence="1">Uncharacterized protein</fullName>
    </submittedName>
</protein>
<dbReference type="EMBL" id="PEDL01000027">
    <property type="protein sequence ID" value="PHV69475.1"/>
    <property type="molecule type" value="Genomic_DNA"/>
</dbReference>